<name>A0A9D1N128_9CLOT</name>
<reference evidence="1" key="2">
    <citation type="journal article" date="2021" name="PeerJ">
        <title>Extensive microbial diversity within the chicken gut microbiome revealed by metagenomics and culture.</title>
        <authorList>
            <person name="Gilroy R."/>
            <person name="Ravi A."/>
            <person name="Getino M."/>
            <person name="Pursley I."/>
            <person name="Horton D.L."/>
            <person name="Alikhan N.F."/>
            <person name="Baker D."/>
            <person name="Gharbi K."/>
            <person name="Hall N."/>
            <person name="Watson M."/>
            <person name="Adriaenssens E.M."/>
            <person name="Foster-Nyarko E."/>
            <person name="Jarju S."/>
            <person name="Secka A."/>
            <person name="Antonio M."/>
            <person name="Oren A."/>
            <person name="Chaudhuri R.R."/>
            <person name="La Ragione R."/>
            <person name="Hildebrand F."/>
            <person name="Pallen M.J."/>
        </authorList>
    </citation>
    <scope>NUCLEOTIDE SEQUENCE</scope>
    <source>
        <strain evidence="1">CHK154-7741</strain>
    </source>
</reference>
<dbReference type="Proteomes" id="UP000886748">
    <property type="component" value="Unassembled WGS sequence"/>
</dbReference>
<comment type="caution">
    <text evidence="1">The sequence shown here is derived from an EMBL/GenBank/DDBJ whole genome shotgun (WGS) entry which is preliminary data.</text>
</comment>
<reference evidence="1" key="1">
    <citation type="submission" date="2020-10" db="EMBL/GenBank/DDBJ databases">
        <authorList>
            <person name="Gilroy R."/>
        </authorList>
    </citation>
    <scope>NUCLEOTIDE SEQUENCE</scope>
    <source>
        <strain evidence="1">CHK154-7741</strain>
    </source>
</reference>
<proteinExistence type="predicted"/>
<gene>
    <name evidence="1" type="ORF">IAD26_06820</name>
</gene>
<dbReference type="EMBL" id="DVOD01000050">
    <property type="protein sequence ID" value="HIU92827.1"/>
    <property type="molecule type" value="Genomic_DNA"/>
</dbReference>
<evidence type="ECO:0000313" key="1">
    <source>
        <dbReference type="EMBL" id="HIU92827.1"/>
    </source>
</evidence>
<protein>
    <submittedName>
        <fullName evidence="1">Uncharacterized protein</fullName>
    </submittedName>
</protein>
<sequence length="83" mass="9856">MSSKKVLKLRQSILKYNTELTKLKDHLETSEEANLKYNQIVIKKAICKKELDEARTSLVQKFFKKFTHNTDKDKKLICDYFKS</sequence>
<dbReference type="AlphaFoldDB" id="A0A9D1N128"/>
<accession>A0A9D1N128</accession>
<organism evidence="1 2">
    <name type="scientific">Candidatus Limenecus avicola</name>
    <dbReference type="NCBI Taxonomy" id="2840847"/>
    <lineage>
        <taxon>Bacteria</taxon>
        <taxon>Bacillati</taxon>
        <taxon>Bacillota</taxon>
        <taxon>Clostridia</taxon>
        <taxon>Eubacteriales</taxon>
        <taxon>Clostridiaceae</taxon>
        <taxon>Clostridiaceae incertae sedis</taxon>
        <taxon>Candidatus Limenecus</taxon>
    </lineage>
</organism>
<evidence type="ECO:0000313" key="2">
    <source>
        <dbReference type="Proteomes" id="UP000886748"/>
    </source>
</evidence>